<dbReference type="EMBL" id="CP050124">
    <property type="protein sequence ID" value="QIP39931.1"/>
    <property type="molecule type" value="Genomic_DNA"/>
</dbReference>
<proteinExistence type="predicted"/>
<dbReference type="Proteomes" id="UP000502345">
    <property type="component" value="Chromosome"/>
</dbReference>
<protein>
    <submittedName>
        <fullName evidence="2">Uncharacterized protein</fullName>
    </submittedName>
</protein>
<organism evidence="2 3">
    <name type="scientific">Rhodococcus erythropolis</name>
    <name type="common">Arthrobacter picolinophilus</name>
    <dbReference type="NCBI Taxonomy" id="1833"/>
    <lineage>
        <taxon>Bacteria</taxon>
        <taxon>Bacillati</taxon>
        <taxon>Actinomycetota</taxon>
        <taxon>Actinomycetes</taxon>
        <taxon>Mycobacteriales</taxon>
        <taxon>Nocardiaceae</taxon>
        <taxon>Rhodococcus</taxon>
        <taxon>Rhodococcus erythropolis group</taxon>
    </lineage>
</organism>
<evidence type="ECO:0000313" key="3">
    <source>
        <dbReference type="Proteomes" id="UP000502345"/>
    </source>
</evidence>
<accession>A0A6G9CTG8</accession>
<keyword evidence="1" id="KW-0732">Signal</keyword>
<name>A0A6G9CTG8_RHOER</name>
<feature type="chain" id="PRO_5026262142" evidence="1">
    <location>
        <begin position="39"/>
        <end position="248"/>
    </location>
</feature>
<feature type="signal peptide" evidence="1">
    <location>
        <begin position="1"/>
        <end position="38"/>
    </location>
</feature>
<evidence type="ECO:0000313" key="2">
    <source>
        <dbReference type="EMBL" id="QIP39931.1"/>
    </source>
</evidence>
<evidence type="ECO:0000256" key="1">
    <source>
        <dbReference type="SAM" id="SignalP"/>
    </source>
</evidence>
<sequence>MEFYMARRSLRHAVATTTSLVLIAAGVTVGLGASVAQAAPACALNQSVTDSWAGSLGTPYTVSKEVVGDGKVAPGQTVTYLTKVSGSGALVNQIRDFHPAGFQLVKARLNVKWLIGDQKWDDVTKTVVVGNNSVVAKGGGWTTAGGGIIALETTYKVPDNAVVGSQLDSGAGTNIVLAAGDWDINPMGVCVTIRQPNPVEAGAGSLEDMGFGSLNSGSGQVFGSLTDPQGSMTNVISGVLGNVLGNMS</sequence>
<gene>
    <name evidence="2" type="ORF">G9444_2687</name>
</gene>
<dbReference type="AlphaFoldDB" id="A0A6G9CTG8"/>
<reference evidence="2 3" key="1">
    <citation type="submission" date="2020-03" db="EMBL/GenBank/DDBJ databases">
        <title>Screen low temperature-resistant strains for efficient degradation of petroleum hydrocarbons under the low temperature.</title>
        <authorList>
            <person name="Wang Y."/>
            <person name="Chen J."/>
        </authorList>
    </citation>
    <scope>NUCLEOTIDE SEQUENCE [LARGE SCALE GENOMIC DNA]</scope>
    <source>
        <strain evidence="2 3">KB1</strain>
    </source>
</reference>